<organism evidence="1 2">
    <name type="scientific">Ambrosiozyma monospora</name>
    <name type="common">Yeast</name>
    <name type="synonym">Endomycopsis monosporus</name>
    <dbReference type="NCBI Taxonomy" id="43982"/>
    <lineage>
        <taxon>Eukaryota</taxon>
        <taxon>Fungi</taxon>
        <taxon>Dikarya</taxon>
        <taxon>Ascomycota</taxon>
        <taxon>Saccharomycotina</taxon>
        <taxon>Pichiomycetes</taxon>
        <taxon>Pichiales</taxon>
        <taxon>Pichiaceae</taxon>
        <taxon>Ambrosiozyma</taxon>
    </lineage>
</organism>
<name>A0ACB5SZE7_AMBMO</name>
<proteinExistence type="predicted"/>
<gene>
    <name evidence="1" type="ORF">Amon02_000310800</name>
</gene>
<dbReference type="EMBL" id="BSXS01001922">
    <property type="protein sequence ID" value="GME77641.1"/>
    <property type="molecule type" value="Genomic_DNA"/>
</dbReference>
<evidence type="ECO:0000313" key="2">
    <source>
        <dbReference type="Proteomes" id="UP001165064"/>
    </source>
</evidence>
<comment type="caution">
    <text evidence="1">The sequence shown here is derived from an EMBL/GenBank/DDBJ whole genome shotgun (WGS) entry which is preliminary data.</text>
</comment>
<reference evidence="1" key="1">
    <citation type="submission" date="2023-04" db="EMBL/GenBank/DDBJ databases">
        <title>Ambrosiozyma monospora NBRC 10751.</title>
        <authorList>
            <person name="Ichikawa N."/>
            <person name="Sato H."/>
            <person name="Tonouchi N."/>
        </authorList>
    </citation>
    <scope>NUCLEOTIDE SEQUENCE</scope>
    <source>
        <strain evidence="1">NBRC 10751</strain>
    </source>
</reference>
<protein>
    <submittedName>
        <fullName evidence="1">Unnamed protein product</fullName>
    </submittedName>
</protein>
<sequence>MNQIKPTIDSLKQIDDLKIADNNFESSLIKHIPASSSSLASYSVFNKAGNKLTRKEKELLAKERANGNYYKKSQASINVEITANEEDLKRREQELQNAKNDKLRQNALPSWYLGSTVGQAALGKLDGPDEPEEGEESANANPDASKEGTPSATSVKPEVKSEYHHNFKKHNNNDVKTEHSADSTKSSTFSTANGGGSTTSSSKATSAGGGSSAEMDALTAYYDQLRARQAEEEAEEMEEDADEDAEDLDDDDLEAFGEDEDEDMIDESAFADEVDGDTANSSGAGDKNKANAAATANATSNASNVDIEDEDDIDEADFEDVASDAD</sequence>
<keyword evidence="2" id="KW-1185">Reference proteome</keyword>
<accession>A0ACB5SZE7</accession>
<evidence type="ECO:0000313" key="1">
    <source>
        <dbReference type="EMBL" id="GME77641.1"/>
    </source>
</evidence>
<dbReference type="Proteomes" id="UP001165064">
    <property type="component" value="Unassembled WGS sequence"/>
</dbReference>